<organism evidence="1 2">
    <name type="scientific">Stutzerimonas stutzeri</name>
    <name type="common">Pseudomonas stutzeri</name>
    <dbReference type="NCBI Taxonomy" id="316"/>
    <lineage>
        <taxon>Bacteria</taxon>
        <taxon>Pseudomonadati</taxon>
        <taxon>Pseudomonadota</taxon>
        <taxon>Gammaproteobacteria</taxon>
        <taxon>Pseudomonadales</taxon>
        <taxon>Pseudomonadaceae</taxon>
        <taxon>Stutzerimonas</taxon>
    </lineage>
</organism>
<name>A0AA42TEY5_STUST</name>
<evidence type="ECO:0000313" key="2">
    <source>
        <dbReference type="Proteomes" id="UP001158500"/>
    </source>
</evidence>
<dbReference type="EMBL" id="JAOCAE010000001">
    <property type="protein sequence ID" value="MDH1234480.1"/>
    <property type="molecule type" value="Genomic_DNA"/>
</dbReference>
<sequence length="327" mass="34131">MALSDMKVFNEYLKNATIETLAQDVEKFNAASAGAIRLTTQGIDGDFLQESFWAGLHGAQRRVDRYAANGAQSATALSQKQYDAVKVAGGFGPILWEPSQLSWIQKSPEEALEVISRNLSEAIVADQLNTVIAALVAAISNQAAATNDVSAASGVTYAAINAAHAKFGDASGRLVAQVMNGVTFHDLIGKNLTNAQQLFRAGDVTIVDILGKAVIVTDSPALYSAAVDTPAAPAKQRVLSLADGAGMVMDGSDLITNIETSNGKGRIETTFQADYSFGLALRGYTWDTANGGKSPTDAELATGSNWDLVANSIKASAGVITIGDASQ</sequence>
<dbReference type="Proteomes" id="UP001158500">
    <property type="component" value="Unassembled WGS sequence"/>
</dbReference>
<dbReference type="RefSeq" id="WP_279640957.1">
    <property type="nucleotide sequence ID" value="NZ_JAOCAE010000001.1"/>
</dbReference>
<accession>A0AA42TEY5</accession>
<gene>
    <name evidence="1" type="ORF">N5C32_00320</name>
</gene>
<dbReference type="InterPro" id="IPR045404">
    <property type="entry name" value="Gp13-like"/>
</dbReference>
<evidence type="ECO:0000313" key="1">
    <source>
        <dbReference type="EMBL" id="MDH1234480.1"/>
    </source>
</evidence>
<comment type="caution">
    <text evidence="1">The sequence shown here is derived from an EMBL/GenBank/DDBJ whole genome shotgun (WGS) entry which is preliminary data.</text>
</comment>
<dbReference type="AlphaFoldDB" id="A0AA42TEY5"/>
<dbReference type="Pfam" id="PF20036">
    <property type="entry name" value="Gp13-like"/>
    <property type="match status" value="1"/>
</dbReference>
<reference evidence="1" key="1">
    <citation type="submission" date="2022-09" db="EMBL/GenBank/DDBJ databases">
        <title>Intensive care unit water sources are persistently colonized with multi-drug resistant bacteria and are the site of extensive horizontal gene transfer of antibiotic resistance genes.</title>
        <authorList>
            <person name="Diorio-Toth L."/>
        </authorList>
    </citation>
    <scope>NUCLEOTIDE SEQUENCE</scope>
    <source>
        <strain evidence="1">GD03947</strain>
    </source>
</reference>
<proteinExistence type="predicted"/>
<protein>
    <submittedName>
        <fullName evidence="1">Major capsid protein</fullName>
    </submittedName>
</protein>